<feature type="region of interest" description="Disordered" evidence="1">
    <location>
        <begin position="99"/>
        <end position="124"/>
    </location>
</feature>
<protein>
    <submittedName>
        <fullName evidence="2">Uncharacterized protein</fullName>
    </submittedName>
</protein>
<evidence type="ECO:0000313" key="3">
    <source>
        <dbReference type="Proteomes" id="UP001281761"/>
    </source>
</evidence>
<evidence type="ECO:0000313" key="2">
    <source>
        <dbReference type="EMBL" id="KAK2963449.1"/>
    </source>
</evidence>
<evidence type="ECO:0000256" key="1">
    <source>
        <dbReference type="SAM" id="MobiDB-lite"/>
    </source>
</evidence>
<name>A0ABQ9YI70_9EUKA</name>
<sequence length="124" mass="13936">MLMMSRGKSSSVNVVNKMEKLCIGLLAIRPFVLIVMKKIIDKPDNSFGIFDDRSKSMNKHTRPVRTIPATQWNVFVLDAYQSALYASIQLDTGLETKKAAEHDQLSTPDQKGKNVHTNVEDIDT</sequence>
<reference evidence="2 3" key="1">
    <citation type="journal article" date="2022" name="bioRxiv">
        <title>Genomics of Preaxostyla Flagellates Illuminates Evolutionary Transitions and the Path Towards Mitochondrial Loss.</title>
        <authorList>
            <person name="Novak L.V.F."/>
            <person name="Treitli S.C."/>
            <person name="Pyrih J."/>
            <person name="Halakuc P."/>
            <person name="Pipaliya S.V."/>
            <person name="Vacek V."/>
            <person name="Brzon O."/>
            <person name="Soukal P."/>
            <person name="Eme L."/>
            <person name="Dacks J.B."/>
            <person name="Karnkowska A."/>
            <person name="Elias M."/>
            <person name="Hampl V."/>
        </authorList>
    </citation>
    <scope>NUCLEOTIDE SEQUENCE [LARGE SCALE GENOMIC DNA]</scope>
    <source>
        <strain evidence="2">NAU3</strain>
        <tissue evidence="2">Gut</tissue>
    </source>
</reference>
<proteinExistence type="predicted"/>
<dbReference type="EMBL" id="JARBJD010000006">
    <property type="protein sequence ID" value="KAK2963449.1"/>
    <property type="molecule type" value="Genomic_DNA"/>
</dbReference>
<comment type="caution">
    <text evidence="2">The sequence shown here is derived from an EMBL/GenBank/DDBJ whole genome shotgun (WGS) entry which is preliminary data.</text>
</comment>
<keyword evidence="3" id="KW-1185">Reference proteome</keyword>
<organism evidence="2 3">
    <name type="scientific">Blattamonas nauphoetae</name>
    <dbReference type="NCBI Taxonomy" id="2049346"/>
    <lineage>
        <taxon>Eukaryota</taxon>
        <taxon>Metamonada</taxon>
        <taxon>Preaxostyla</taxon>
        <taxon>Oxymonadida</taxon>
        <taxon>Blattamonas</taxon>
    </lineage>
</organism>
<gene>
    <name evidence="2" type="ORF">BLNAU_1491</name>
</gene>
<dbReference type="Proteomes" id="UP001281761">
    <property type="component" value="Unassembled WGS sequence"/>
</dbReference>
<accession>A0ABQ9YI70</accession>